<dbReference type="EMBL" id="CP054569">
    <property type="protein sequence ID" value="QKQ50000.1"/>
    <property type="molecule type" value="Genomic_DNA"/>
</dbReference>
<organism evidence="3 4">
    <name type="scientific">Achromobacter denitrificans</name>
    <name type="common">Alcaligenes denitrificans</name>
    <dbReference type="NCBI Taxonomy" id="32002"/>
    <lineage>
        <taxon>Bacteria</taxon>
        <taxon>Pseudomonadati</taxon>
        <taxon>Pseudomonadota</taxon>
        <taxon>Betaproteobacteria</taxon>
        <taxon>Burkholderiales</taxon>
        <taxon>Alcaligenaceae</taxon>
        <taxon>Achromobacter</taxon>
    </lineage>
</organism>
<name>A0A6N0JTQ0_ACHDE</name>
<protein>
    <submittedName>
        <fullName evidence="3">Autotransporter outer membrane beta-barrel domain-containing protein</fullName>
    </submittedName>
</protein>
<gene>
    <name evidence="3" type="ORF">FOC81_26145</name>
</gene>
<accession>A0A6N0JTQ0</accession>
<feature type="domain" description="Autotransporter" evidence="2">
    <location>
        <begin position="44"/>
        <end position="326"/>
    </location>
</feature>
<dbReference type="SUPFAM" id="SSF103515">
    <property type="entry name" value="Autotransporter"/>
    <property type="match status" value="1"/>
</dbReference>
<reference evidence="3 4" key="1">
    <citation type="submission" date="2020-05" db="EMBL/GenBank/DDBJ databases">
        <title>FDA dAtabase for Regulatory Grade micrObial Sequences (FDA-ARGOS): Supporting development and validation of Infectious Disease Dx tests.</title>
        <authorList>
            <person name="Sproer C."/>
            <person name="Gronow S."/>
            <person name="Severitt S."/>
            <person name="Schroder I."/>
            <person name="Tallon L."/>
            <person name="Sadzewicz L."/>
            <person name="Zhao X."/>
            <person name="Vavikolanu K."/>
            <person name="Mehta A."/>
            <person name="Aluvathingal J."/>
            <person name="Nadendla S."/>
            <person name="Myers T."/>
            <person name="Yan Y."/>
            <person name="Sichtig H."/>
        </authorList>
    </citation>
    <scope>NUCLEOTIDE SEQUENCE [LARGE SCALE GENOMIC DNA]</scope>
    <source>
        <strain evidence="3 4">FDAARGOS_787</strain>
    </source>
</reference>
<keyword evidence="1" id="KW-0732">Signal</keyword>
<dbReference type="Proteomes" id="UP000509782">
    <property type="component" value="Chromosome"/>
</dbReference>
<evidence type="ECO:0000256" key="1">
    <source>
        <dbReference type="SAM" id="SignalP"/>
    </source>
</evidence>
<evidence type="ECO:0000313" key="4">
    <source>
        <dbReference type="Proteomes" id="UP000509782"/>
    </source>
</evidence>
<dbReference type="GO" id="GO:0019867">
    <property type="term" value="C:outer membrane"/>
    <property type="evidence" value="ECO:0007669"/>
    <property type="project" value="InterPro"/>
</dbReference>
<dbReference type="Gene3D" id="2.40.128.130">
    <property type="entry name" value="Autotransporter beta-domain"/>
    <property type="match status" value="1"/>
</dbReference>
<dbReference type="AlphaFoldDB" id="A0A6N0JTQ0"/>
<dbReference type="PROSITE" id="PS51257">
    <property type="entry name" value="PROKAR_LIPOPROTEIN"/>
    <property type="match status" value="1"/>
</dbReference>
<dbReference type="InterPro" id="IPR006315">
    <property type="entry name" value="OM_autotransptr_brl_dom"/>
</dbReference>
<dbReference type="PROSITE" id="PS51208">
    <property type="entry name" value="AUTOTRANSPORTER"/>
    <property type="match status" value="1"/>
</dbReference>
<dbReference type="InterPro" id="IPR036709">
    <property type="entry name" value="Autotransporte_beta_dom_sf"/>
</dbReference>
<proteinExistence type="predicted"/>
<sequence>MPRRAGPVRRLPVAPTAAALALMVAGAASACAGEAPAAPVPAATAAPGPQGWIVAIDNWQLLEGSGAFARIKQRTTGAYAGGEAEAGAGWRLGGALGATRSRVRLDALDAKATVDSYSATLYGKRSFVVGPGKMKLLAAASYVWHDMDTTRHFALPGIASQTLTADVSANTVLAFTELGYEVALPEGASVEPFAGLAFRDVRTRGFSESGGWAAIDAEAGRVVQTTTTLGLRGQAGLSLGPVVGRLHALLGWRRAFGDVAPETTLALDGGSVLTVAGAPIARSAALAGLGAELALSRSAAVGLAYGGQYGGGMREHTASLSLRWAFGSL</sequence>
<feature type="chain" id="PRO_5026884677" evidence="1">
    <location>
        <begin position="31"/>
        <end position="329"/>
    </location>
</feature>
<evidence type="ECO:0000259" key="2">
    <source>
        <dbReference type="PROSITE" id="PS51208"/>
    </source>
</evidence>
<dbReference type="SMART" id="SM00869">
    <property type="entry name" value="Autotransporter"/>
    <property type="match status" value="1"/>
</dbReference>
<dbReference type="Pfam" id="PF03797">
    <property type="entry name" value="Autotransporter"/>
    <property type="match status" value="1"/>
</dbReference>
<feature type="signal peptide" evidence="1">
    <location>
        <begin position="1"/>
        <end position="30"/>
    </location>
</feature>
<dbReference type="NCBIfam" id="TIGR01414">
    <property type="entry name" value="autotrans_barl"/>
    <property type="match status" value="1"/>
</dbReference>
<dbReference type="InterPro" id="IPR005546">
    <property type="entry name" value="Autotransporte_beta"/>
</dbReference>
<evidence type="ECO:0000313" key="3">
    <source>
        <dbReference type="EMBL" id="QKQ50000.1"/>
    </source>
</evidence>